<dbReference type="CDD" id="cd01734">
    <property type="entry name" value="YlxS_C"/>
    <property type="match status" value="1"/>
</dbReference>
<dbReference type="InterPro" id="IPR036847">
    <property type="entry name" value="RimP_C_sf"/>
</dbReference>
<organism evidence="6 7">
    <name type="scientific">Candidatus Avichristensenella intestinipullorum</name>
    <dbReference type="NCBI Taxonomy" id="2840693"/>
    <lineage>
        <taxon>Bacteria</taxon>
        <taxon>Bacillati</taxon>
        <taxon>Bacillota</taxon>
        <taxon>Clostridia</taxon>
        <taxon>Candidatus Avichristensenella</taxon>
    </lineage>
</organism>
<evidence type="ECO:0000313" key="6">
    <source>
        <dbReference type="EMBL" id="HIQ63537.1"/>
    </source>
</evidence>
<dbReference type="PANTHER" id="PTHR33867">
    <property type="entry name" value="RIBOSOME MATURATION FACTOR RIMP"/>
    <property type="match status" value="1"/>
</dbReference>
<evidence type="ECO:0000259" key="5">
    <source>
        <dbReference type="Pfam" id="PF17384"/>
    </source>
</evidence>
<dbReference type="InterPro" id="IPR028989">
    <property type="entry name" value="RimP_N"/>
</dbReference>
<dbReference type="InterPro" id="IPR035956">
    <property type="entry name" value="RimP_N_sf"/>
</dbReference>
<keyword evidence="2 3" id="KW-0690">Ribosome biogenesis</keyword>
<keyword evidence="1 3" id="KW-0963">Cytoplasm</keyword>
<feature type="domain" description="Ribosome maturation factor RimP C-terminal" evidence="5">
    <location>
        <begin position="84"/>
        <end position="131"/>
    </location>
</feature>
<evidence type="ECO:0000313" key="7">
    <source>
        <dbReference type="Proteomes" id="UP000886819"/>
    </source>
</evidence>
<reference evidence="6" key="2">
    <citation type="journal article" date="2021" name="PeerJ">
        <title>Extensive microbial diversity within the chicken gut microbiome revealed by metagenomics and culture.</title>
        <authorList>
            <person name="Gilroy R."/>
            <person name="Ravi A."/>
            <person name="Getino M."/>
            <person name="Pursley I."/>
            <person name="Horton D.L."/>
            <person name="Alikhan N.F."/>
            <person name="Baker D."/>
            <person name="Gharbi K."/>
            <person name="Hall N."/>
            <person name="Watson M."/>
            <person name="Adriaenssens E.M."/>
            <person name="Foster-Nyarko E."/>
            <person name="Jarju S."/>
            <person name="Secka A."/>
            <person name="Antonio M."/>
            <person name="Oren A."/>
            <person name="Chaudhuri R.R."/>
            <person name="La Ragione R."/>
            <person name="Hildebrand F."/>
            <person name="Pallen M.J."/>
        </authorList>
    </citation>
    <scope>NUCLEOTIDE SEQUENCE</scope>
    <source>
        <strain evidence="6">ChiHile30-977</strain>
    </source>
</reference>
<proteinExistence type="inferred from homology"/>
<gene>
    <name evidence="3" type="primary">rimP</name>
    <name evidence="6" type="ORF">IAA66_08155</name>
</gene>
<evidence type="ECO:0000259" key="4">
    <source>
        <dbReference type="Pfam" id="PF02576"/>
    </source>
</evidence>
<dbReference type="Pfam" id="PF02576">
    <property type="entry name" value="RimP_N"/>
    <property type="match status" value="1"/>
</dbReference>
<evidence type="ECO:0000256" key="3">
    <source>
        <dbReference type="HAMAP-Rule" id="MF_01077"/>
    </source>
</evidence>
<dbReference type="Pfam" id="PF17384">
    <property type="entry name" value="DUF150_C"/>
    <property type="match status" value="1"/>
</dbReference>
<comment type="function">
    <text evidence="3">Required for maturation of 30S ribosomal subunits.</text>
</comment>
<dbReference type="EMBL" id="DVFI01000112">
    <property type="protein sequence ID" value="HIQ63537.1"/>
    <property type="molecule type" value="Genomic_DNA"/>
</dbReference>
<feature type="domain" description="Ribosome maturation factor RimP N-terminal" evidence="4">
    <location>
        <begin position="13"/>
        <end position="81"/>
    </location>
</feature>
<dbReference type="InterPro" id="IPR003728">
    <property type="entry name" value="Ribosome_maturation_RimP"/>
</dbReference>
<dbReference type="SUPFAM" id="SSF75420">
    <property type="entry name" value="YhbC-like, N-terminal domain"/>
    <property type="match status" value="1"/>
</dbReference>
<dbReference type="AlphaFoldDB" id="A0A9D0YX26"/>
<protein>
    <recommendedName>
        <fullName evidence="3">Ribosome maturation factor RimP</fullName>
    </recommendedName>
</protein>
<evidence type="ECO:0000256" key="1">
    <source>
        <dbReference type="ARBA" id="ARBA00022490"/>
    </source>
</evidence>
<dbReference type="Proteomes" id="UP000886819">
    <property type="component" value="Unassembled WGS sequence"/>
</dbReference>
<evidence type="ECO:0000256" key="2">
    <source>
        <dbReference type="ARBA" id="ARBA00022517"/>
    </source>
</evidence>
<dbReference type="InterPro" id="IPR028998">
    <property type="entry name" value="RimP_C"/>
</dbReference>
<dbReference type="GO" id="GO:0005829">
    <property type="term" value="C:cytosol"/>
    <property type="evidence" value="ECO:0007669"/>
    <property type="project" value="TreeGrafter"/>
</dbReference>
<dbReference type="PANTHER" id="PTHR33867:SF1">
    <property type="entry name" value="RIBOSOME MATURATION FACTOR RIMP"/>
    <property type="match status" value="1"/>
</dbReference>
<name>A0A9D0YX26_9FIRM</name>
<dbReference type="SUPFAM" id="SSF74942">
    <property type="entry name" value="YhbC-like, C-terminal domain"/>
    <property type="match status" value="1"/>
</dbReference>
<dbReference type="HAMAP" id="MF_01077">
    <property type="entry name" value="RimP"/>
    <property type="match status" value="1"/>
</dbReference>
<dbReference type="GO" id="GO:0000028">
    <property type="term" value="P:ribosomal small subunit assembly"/>
    <property type="evidence" value="ECO:0007669"/>
    <property type="project" value="TreeGrafter"/>
</dbReference>
<dbReference type="Gene3D" id="2.30.30.180">
    <property type="entry name" value="Ribosome maturation factor RimP, C-terminal domain"/>
    <property type="match status" value="1"/>
</dbReference>
<sequence>MPQRDLHGFVAPLCEKLAAEMGYELVDAELVKEGPGRYLRIYLDKAGGITLDDCERFHRAVQPRVEQVDYDFLEVCSPGLDRPLKTDRDFARALNTPVEVKLYKPMDGRKTYQGTLAGFDRETLRLLTDEGEVCVGRKAAAQIKPVIIFEDEDGGESEL</sequence>
<dbReference type="Gene3D" id="3.30.300.70">
    <property type="entry name" value="RimP-like superfamily, N-terminal"/>
    <property type="match status" value="1"/>
</dbReference>
<accession>A0A9D0YX26</accession>
<comment type="caution">
    <text evidence="6">The sequence shown here is derived from an EMBL/GenBank/DDBJ whole genome shotgun (WGS) entry which is preliminary data.</text>
</comment>
<comment type="subcellular location">
    <subcellularLocation>
        <location evidence="3">Cytoplasm</location>
    </subcellularLocation>
</comment>
<dbReference type="GO" id="GO:0006412">
    <property type="term" value="P:translation"/>
    <property type="evidence" value="ECO:0007669"/>
    <property type="project" value="TreeGrafter"/>
</dbReference>
<reference evidence="6" key="1">
    <citation type="submission" date="2020-10" db="EMBL/GenBank/DDBJ databases">
        <authorList>
            <person name="Gilroy R."/>
        </authorList>
    </citation>
    <scope>NUCLEOTIDE SEQUENCE</scope>
    <source>
        <strain evidence="6">ChiHile30-977</strain>
    </source>
</reference>
<comment type="similarity">
    <text evidence="3">Belongs to the RimP family.</text>
</comment>